<evidence type="ECO:0000313" key="4">
    <source>
        <dbReference type="Proteomes" id="UP001201812"/>
    </source>
</evidence>
<dbReference type="Proteomes" id="UP001201812">
    <property type="component" value="Unassembled WGS sequence"/>
</dbReference>
<keyword evidence="2" id="KW-0472">Membrane</keyword>
<protein>
    <submittedName>
        <fullName evidence="3">Uncharacterized protein</fullName>
    </submittedName>
</protein>
<dbReference type="EMBL" id="JAKKPZ010000583">
    <property type="protein sequence ID" value="KAI1693784.1"/>
    <property type="molecule type" value="Genomic_DNA"/>
</dbReference>
<proteinExistence type="predicted"/>
<keyword evidence="2" id="KW-0812">Transmembrane</keyword>
<reference evidence="3" key="1">
    <citation type="submission" date="2022-01" db="EMBL/GenBank/DDBJ databases">
        <title>Genome Sequence Resource for Two Populations of Ditylenchus destructor, the Migratory Endoparasitic Phytonematode.</title>
        <authorList>
            <person name="Zhang H."/>
            <person name="Lin R."/>
            <person name="Xie B."/>
        </authorList>
    </citation>
    <scope>NUCLEOTIDE SEQUENCE</scope>
    <source>
        <strain evidence="3">BazhouSP</strain>
    </source>
</reference>
<feature type="compositionally biased region" description="Polar residues" evidence="1">
    <location>
        <begin position="1"/>
        <end position="10"/>
    </location>
</feature>
<evidence type="ECO:0000256" key="1">
    <source>
        <dbReference type="SAM" id="MobiDB-lite"/>
    </source>
</evidence>
<accession>A0AAD4MGA8</accession>
<keyword evidence="4" id="KW-1185">Reference proteome</keyword>
<evidence type="ECO:0000256" key="2">
    <source>
        <dbReference type="SAM" id="Phobius"/>
    </source>
</evidence>
<organism evidence="3 4">
    <name type="scientific">Ditylenchus destructor</name>
    <dbReference type="NCBI Taxonomy" id="166010"/>
    <lineage>
        <taxon>Eukaryota</taxon>
        <taxon>Metazoa</taxon>
        <taxon>Ecdysozoa</taxon>
        <taxon>Nematoda</taxon>
        <taxon>Chromadorea</taxon>
        <taxon>Rhabditida</taxon>
        <taxon>Tylenchina</taxon>
        <taxon>Tylenchomorpha</taxon>
        <taxon>Sphaerularioidea</taxon>
        <taxon>Anguinidae</taxon>
        <taxon>Anguininae</taxon>
        <taxon>Ditylenchus</taxon>
    </lineage>
</organism>
<evidence type="ECO:0000313" key="3">
    <source>
        <dbReference type="EMBL" id="KAI1693784.1"/>
    </source>
</evidence>
<comment type="caution">
    <text evidence="3">The sequence shown here is derived from an EMBL/GenBank/DDBJ whole genome shotgun (WGS) entry which is preliminary data.</text>
</comment>
<name>A0AAD4MGA8_9BILA</name>
<feature type="transmembrane region" description="Helical" evidence="2">
    <location>
        <begin position="116"/>
        <end position="137"/>
    </location>
</feature>
<sequence>MENGNLTRSKAVQLDSPPMDPDHQIPFNDSENQYQTENSLNAASLNADIESLHIVEFPGKDREDSEKKQYMVCVNLVHVCNLQYRFVLCHILAGSCHFSRTKRIATWKMNSQMNRVLLVEACSCALVIFIPVGSLFVGLLLKLNIVGFGISMTMVFVWIRLLNPRSNMTKNFTLLTYLLIGALLDYQVISADHFDEAANNLLTQITQLRELQNIHQQHQQHVTLQNQVKKCGGDCELSCDSNSSAAE</sequence>
<dbReference type="AlphaFoldDB" id="A0AAD4MGA8"/>
<feature type="transmembrane region" description="Helical" evidence="2">
    <location>
        <begin position="143"/>
        <end position="162"/>
    </location>
</feature>
<feature type="region of interest" description="Disordered" evidence="1">
    <location>
        <begin position="1"/>
        <end position="23"/>
    </location>
</feature>
<gene>
    <name evidence="3" type="ORF">DdX_20475</name>
</gene>
<keyword evidence="2" id="KW-1133">Transmembrane helix</keyword>